<keyword evidence="3" id="KW-1003">Cell membrane</keyword>
<evidence type="ECO:0000256" key="5">
    <source>
        <dbReference type="ARBA" id="ARBA00022989"/>
    </source>
</evidence>
<dbReference type="InterPro" id="IPR007341">
    <property type="entry name" value="Transgly_assoc"/>
</dbReference>
<organism evidence="8 9">
    <name type="scientific">Actinomadura macrotermitis</name>
    <dbReference type="NCBI Taxonomy" id="2585200"/>
    <lineage>
        <taxon>Bacteria</taxon>
        <taxon>Bacillati</taxon>
        <taxon>Actinomycetota</taxon>
        <taxon>Actinomycetes</taxon>
        <taxon>Streptosporangiales</taxon>
        <taxon>Thermomonosporaceae</taxon>
        <taxon>Actinomadura</taxon>
    </lineage>
</organism>
<dbReference type="AlphaFoldDB" id="A0A7K0C582"/>
<evidence type="ECO:0000256" key="2">
    <source>
        <dbReference type="ARBA" id="ARBA00011006"/>
    </source>
</evidence>
<accession>A0A7K0C582</accession>
<dbReference type="PANTHER" id="PTHR33884:SF3">
    <property type="entry name" value="UPF0410 PROTEIN YMGE"/>
    <property type="match status" value="1"/>
</dbReference>
<keyword evidence="9" id="KW-1185">Reference proteome</keyword>
<evidence type="ECO:0000313" key="8">
    <source>
        <dbReference type="EMBL" id="MQY08601.1"/>
    </source>
</evidence>
<keyword evidence="5 7" id="KW-1133">Transmembrane helix</keyword>
<evidence type="ECO:0000256" key="3">
    <source>
        <dbReference type="ARBA" id="ARBA00022475"/>
    </source>
</evidence>
<dbReference type="EMBL" id="WEGH01000005">
    <property type="protein sequence ID" value="MQY08601.1"/>
    <property type="molecule type" value="Genomic_DNA"/>
</dbReference>
<comment type="similarity">
    <text evidence="2">Belongs to the UPF0410 family.</text>
</comment>
<evidence type="ECO:0000256" key="1">
    <source>
        <dbReference type="ARBA" id="ARBA00004651"/>
    </source>
</evidence>
<keyword evidence="6 7" id="KW-0472">Membrane</keyword>
<protein>
    <recommendedName>
        <fullName evidence="10">GlsB/YeaQ/YmgE family stress response membrane protein</fullName>
    </recommendedName>
</protein>
<dbReference type="GO" id="GO:0005886">
    <property type="term" value="C:plasma membrane"/>
    <property type="evidence" value="ECO:0007669"/>
    <property type="project" value="UniProtKB-SubCell"/>
</dbReference>
<evidence type="ECO:0000313" key="9">
    <source>
        <dbReference type="Proteomes" id="UP000487268"/>
    </source>
</evidence>
<dbReference type="PANTHER" id="PTHR33884">
    <property type="entry name" value="UPF0410 PROTEIN YMGE"/>
    <property type="match status" value="1"/>
</dbReference>
<evidence type="ECO:0000256" key="4">
    <source>
        <dbReference type="ARBA" id="ARBA00022692"/>
    </source>
</evidence>
<evidence type="ECO:0000256" key="7">
    <source>
        <dbReference type="SAM" id="Phobius"/>
    </source>
</evidence>
<feature type="transmembrane region" description="Helical" evidence="7">
    <location>
        <begin position="47"/>
        <end position="68"/>
    </location>
</feature>
<feature type="transmembrane region" description="Helical" evidence="7">
    <location>
        <begin position="75"/>
        <end position="97"/>
    </location>
</feature>
<reference evidence="8 9" key="1">
    <citation type="submission" date="2019-10" db="EMBL/GenBank/DDBJ databases">
        <title>Actinomadura rubteroloni sp. nov. and Actinomadura macrotermitis sp. nov., isolated from the gut of fungus growing-termite Macrotermes natalensis.</title>
        <authorList>
            <person name="Benndorf R."/>
            <person name="Martin K."/>
            <person name="Kuefner M."/>
            <person name="De Beer W."/>
            <person name="Kaster A.-K."/>
            <person name="Vollmers J."/>
            <person name="Poulsen M."/>
            <person name="Beemelmanns C."/>
        </authorList>
    </citation>
    <scope>NUCLEOTIDE SEQUENCE [LARGE SCALE GENOMIC DNA]</scope>
    <source>
        <strain evidence="8 9">RB68</strain>
    </source>
</reference>
<gene>
    <name evidence="8" type="ORF">ACRB68_67100</name>
</gene>
<proteinExistence type="inferred from homology"/>
<feature type="transmembrane region" description="Helical" evidence="7">
    <location>
        <begin position="109"/>
        <end position="127"/>
    </location>
</feature>
<name>A0A7K0C582_9ACTN</name>
<keyword evidence="4 7" id="KW-0812">Transmembrane</keyword>
<evidence type="ECO:0008006" key="10">
    <source>
        <dbReference type="Google" id="ProtNLM"/>
    </source>
</evidence>
<evidence type="ECO:0000256" key="6">
    <source>
        <dbReference type="ARBA" id="ARBA00023136"/>
    </source>
</evidence>
<comment type="caution">
    <text evidence="8">The sequence shown here is derived from an EMBL/GenBank/DDBJ whole genome shotgun (WGS) entry which is preliminary data.</text>
</comment>
<comment type="subcellular location">
    <subcellularLocation>
        <location evidence="1">Cell membrane</location>
        <topology evidence="1">Multi-pass membrane protein</topology>
    </subcellularLocation>
</comment>
<sequence>MTPSRPGHPPLSSLVVSLIDFVGMPFSERFAACGPQDNRTEGADMTIGGIFTAIIFGAIIGALGRLIVPGKQNMPIWLTIVIGIVAAFAGTGVAHLFNLKTSGWNFWETIFQVAFAVVGVYLVTAFWPKKSGGY</sequence>
<dbReference type="Proteomes" id="UP000487268">
    <property type="component" value="Unassembled WGS sequence"/>
</dbReference>